<gene>
    <name evidence="1" type="ORF">L2E82_49608</name>
</gene>
<name>A0ACB8Z1R6_CICIN</name>
<proteinExistence type="predicted"/>
<sequence>MLHLGSILRLTNCISSSKGLRFCFSEPTCGFAISNPSKRGEFRVFNQFTEQFSVTNPRVEAEEHYYNAKHTKLIELGLEPHLLSDSLLDSLLNVAVQFKDRVDTKQIMPSVSWRKIGAKPKTVSA</sequence>
<evidence type="ECO:0000313" key="1">
    <source>
        <dbReference type="EMBL" id="KAI3691301.1"/>
    </source>
</evidence>
<keyword evidence="2" id="KW-1185">Reference proteome</keyword>
<comment type="caution">
    <text evidence="1">The sequence shown here is derived from an EMBL/GenBank/DDBJ whole genome shotgun (WGS) entry which is preliminary data.</text>
</comment>
<evidence type="ECO:0000313" key="2">
    <source>
        <dbReference type="Proteomes" id="UP001055811"/>
    </source>
</evidence>
<reference evidence="2" key="1">
    <citation type="journal article" date="2022" name="Mol. Ecol. Resour.">
        <title>The genomes of chicory, endive, great burdock and yacon provide insights into Asteraceae palaeo-polyploidization history and plant inulin production.</title>
        <authorList>
            <person name="Fan W."/>
            <person name="Wang S."/>
            <person name="Wang H."/>
            <person name="Wang A."/>
            <person name="Jiang F."/>
            <person name="Liu H."/>
            <person name="Zhao H."/>
            <person name="Xu D."/>
            <person name="Zhang Y."/>
        </authorList>
    </citation>
    <scope>NUCLEOTIDE SEQUENCE [LARGE SCALE GENOMIC DNA]</scope>
    <source>
        <strain evidence="2">cv. Punajuju</strain>
    </source>
</reference>
<dbReference type="EMBL" id="CM042017">
    <property type="protein sequence ID" value="KAI3691301.1"/>
    <property type="molecule type" value="Genomic_DNA"/>
</dbReference>
<organism evidence="1 2">
    <name type="scientific">Cichorium intybus</name>
    <name type="common">Chicory</name>
    <dbReference type="NCBI Taxonomy" id="13427"/>
    <lineage>
        <taxon>Eukaryota</taxon>
        <taxon>Viridiplantae</taxon>
        <taxon>Streptophyta</taxon>
        <taxon>Embryophyta</taxon>
        <taxon>Tracheophyta</taxon>
        <taxon>Spermatophyta</taxon>
        <taxon>Magnoliopsida</taxon>
        <taxon>eudicotyledons</taxon>
        <taxon>Gunneridae</taxon>
        <taxon>Pentapetalae</taxon>
        <taxon>asterids</taxon>
        <taxon>campanulids</taxon>
        <taxon>Asterales</taxon>
        <taxon>Asteraceae</taxon>
        <taxon>Cichorioideae</taxon>
        <taxon>Cichorieae</taxon>
        <taxon>Cichoriinae</taxon>
        <taxon>Cichorium</taxon>
    </lineage>
</organism>
<dbReference type="Proteomes" id="UP001055811">
    <property type="component" value="Linkage Group LG09"/>
</dbReference>
<accession>A0ACB8Z1R6</accession>
<protein>
    <submittedName>
        <fullName evidence="1">Uncharacterized protein</fullName>
    </submittedName>
</protein>
<reference evidence="1 2" key="2">
    <citation type="journal article" date="2022" name="Mol. Ecol. Resour.">
        <title>The genomes of chicory, endive, great burdock and yacon provide insights into Asteraceae paleo-polyploidization history and plant inulin production.</title>
        <authorList>
            <person name="Fan W."/>
            <person name="Wang S."/>
            <person name="Wang H."/>
            <person name="Wang A."/>
            <person name="Jiang F."/>
            <person name="Liu H."/>
            <person name="Zhao H."/>
            <person name="Xu D."/>
            <person name="Zhang Y."/>
        </authorList>
    </citation>
    <scope>NUCLEOTIDE SEQUENCE [LARGE SCALE GENOMIC DNA]</scope>
    <source>
        <strain evidence="2">cv. Punajuju</strain>
        <tissue evidence="1">Leaves</tissue>
    </source>
</reference>